<dbReference type="RefSeq" id="WP_119313134.1">
    <property type="nucleotide sequence ID" value="NZ_CP032295.1"/>
</dbReference>
<comment type="caution">
    <text evidence="1">The sequence shown here is derived from an EMBL/GenBank/DDBJ whole genome shotgun (WGS) entry which is preliminary data.</text>
</comment>
<protein>
    <submittedName>
        <fullName evidence="1">AlpA family phage regulatory protein</fullName>
    </submittedName>
</protein>
<gene>
    <name evidence="1" type="ORF">CYG68_08645</name>
</gene>
<dbReference type="EMBL" id="PKLF01000006">
    <property type="protein sequence ID" value="MBE8612488.1"/>
    <property type="molecule type" value="Genomic_DNA"/>
</dbReference>
<accession>A0A8I0Q4B9</accession>
<name>A0A8I0Q4B9_MORMO</name>
<sequence length="60" mass="7120">MATRFIGLKEMCELTGKSHPTLWRMWAKRNEFPKPSKTKSGTFLGWAEVEYEKWAESQKR</sequence>
<evidence type="ECO:0000313" key="2">
    <source>
        <dbReference type="Proteomes" id="UP000650477"/>
    </source>
</evidence>
<dbReference type="Gene3D" id="1.10.238.160">
    <property type="match status" value="1"/>
</dbReference>
<evidence type="ECO:0000313" key="1">
    <source>
        <dbReference type="EMBL" id="MBE8612488.1"/>
    </source>
</evidence>
<organism evidence="1 2">
    <name type="scientific">Morganella morganii</name>
    <name type="common">Proteus morganii</name>
    <dbReference type="NCBI Taxonomy" id="582"/>
    <lineage>
        <taxon>Bacteria</taxon>
        <taxon>Pseudomonadati</taxon>
        <taxon>Pseudomonadota</taxon>
        <taxon>Gammaproteobacteria</taxon>
        <taxon>Enterobacterales</taxon>
        <taxon>Morganellaceae</taxon>
        <taxon>Morganella</taxon>
    </lineage>
</organism>
<reference evidence="1" key="1">
    <citation type="submission" date="2017-12" db="EMBL/GenBank/DDBJ databases">
        <title>Genome sequencing and analysis.</title>
        <authorList>
            <person name="Huang Y.-T."/>
        </authorList>
    </citation>
    <scope>NUCLEOTIDE SEQUENCE</scope>
    <source>
        <strain evidence="1">VGH116</strain>
    </source>
</reference>
<dbReference type="AlphaFoldDB" id="A0A8I0Q4B9"/>
<proteinExistence type="predicted"/>
<dbReference type="Proteomes" id="UP000650477">
    <property type="component" value="Unassembled WGS sequence"/>
</dbReference>